<keyword evidence="1" id="KW-0732">Signal</keyword>
<evidence type="ECO:0000256" key="1">
    <source>
        <dbReference type="SAM" id="SignalP"/>
    </source>
</evidence>
<protein>
    <recommendedName>
        <fullName evidence="4">PepSY domain-containing protein</fullName>
    </recommendedName>
</protein>
<sequence length="129" mass="14204">MKNTPKTLLLTGIMALFSASAFAAPLPGEIFQPRGAEVVKADRGESGDFEAEFHVSSNEASVEGLANQVRAHAQRHGFKVVESDIKRDDAGLKFTRRNQELEVSIERNDYGIIEYKADLDAKKQAPKSK</sequence>
<dbReference type="RefSeq" id="WP_085365386.1">
    <property type="nucleotide sequence ID" value="NZ_CAUJPZ010000007.1"/>
</dbReference>
<evidence type="ECO:0008006" key="4">
    <source>
        <dbReference type="Google" id="ProtNLM"/>
    </source>
</evidence>
<dbReference type="GeneID" id="94582081"/>
<feature type="chain" id="PRO_5012891512" description="PepSY domain-containing protein" evidence="1">
    <location>
        <begin position="24"/>
        <end position="129"/>
    </location>
</feature>
<dbReference type="Proteomes" id="UP000193118">
    <property type="component" value="Unassembled WGS sequence"/>
</dbReference>
<comment type="caution">
    <text evidence="2">The sequence shown here is derived from an EMBL/GenBank/DDBJ whole genome shotgun (WGS) entry which is preliminary data.</text>
</comment>
<evidence type="ECO:0000313" key="2">
    <source>
        <dbReference type="EMBL" id="OSI18083.1"/>
    </source>
</evidence>
<gene>
    <name evidence="2" type="ORF">BWD09_03715</name>
</gene>
<keyword evidence="3" id="KW-1185">Reference proteome</keyword>
<dbReference type="EMBL" id="MTBO01000005">
    <property type="protein sequence ID" value="OSI18083.1"/>
    <property type="molecule type" value="Genomic_DNA"/>
</dbReference>
<accession>A0A1X3DDU9</accession>
<feature type="signal peptide" evidence="1">
    <location>
        <begin position="1"/>
        <end position="23"/>
    </location>
</feature>
<name>A0A1X3DDU9_9NEIS</name>
<dbReference type="AlphaFoldDB" id="A0A1X3DDU9"/>
<reference evidence="3" key="1">
    <citation type="submission" date="2017-01" db="EMBL/GenBank/DDBJ databases">
        <authorList>
            <person name="Wolfgang W.J."/>
            <person name="Cole J."/>
            <person name="Wroblewski D."/>
            <person name="Mcginnis J."/>
            <person name="Musser K.A."/>
        </authorList>
    </citation>
    <scope>NUCLEOTIDE SEQUENCE [LARGE SCALE GENOMIC DNA]</scope>
    <source>
        <strain evidence="3">DSM 19151</strain>
    </source>
</reference>
<evidence type="ECO:0000313" key="3">
    <source>
        <dbReference type="Proteomes" id="UP000193118"/>
    </source>
</evidence>
<proteinExistence type="predicted"/>
<organism evidence="2 3">
    <name type="scientific">Neisseria dentiae</name>
    <dbReference type="NCBI Taxonomy" id="194197"/>
    <lineage>
        <taxon>Bacteria</taxon>
        <taxon>Pseudomonadati</taxon>
        <taxon>Pseudomonadota</taxon>
        <taxon>Betaproteobacteria</taxon>
        <taxon>Neisseriales</taxon>
        <taxon>Neisseriaceae</taxon>
        <taxon>Neisseria</taxon>
    </lineage>
</organism>
<dbReference type="OrthoDB" id="5678031at2"/>
<dbReference type="STRING" id="194197.BWD09_03715"/>